<feature type="region of interest" description="Disordered" evidence="1">
    <location>
        <begin position="1"/>
        <end position="43"/>
    </location>
</feature>
<evidence type="ECO:0000313" key="2">
    <source>
        <dbReference type="EMBL" id="KAH8033314.1"/>
    </source>
</evidence>
<dbReference type="AlphaFoldDB" id="A0A9J6EG94"/>
<reference evidence="2" key="2">
    <citation type="submission" date="2021-09" db="EMBL/GenBank/DDBJ databases">
        <authorList>
            <person name="Jia N."/>
            <person name="Wang J."/>
            <person name="Shi W."/>
            <person name="Du L."/>
            <person name="Sun Y."/>
            <person name="Zhan W."/>
            <person name="Jiang J."/>
            <person name="Wang Q."/>
            <person name="Zhang B."/>
            <person name="Ji P."/>
            <person name="Sakyi L.B."/>
            <person name="Cui X."/>
            <person name="Yuan T."/>
            <person name="Jiang B."/>
            <person name="Yang W."/>
            <person name="Lam T.T.-Y."/>
            <person name="Chang Q."/>
            <person name="Ding S."/>
            <person name="Wang X."/>
            <person name="Zhu J."/>
            <person name="Ruan X."/>
            <person name="Zhao L."/>
            <person name="Wei J."/>
            <person name="Que T."/>
            <person name="Du C."/>
            <person name="Cheng J."/>
            <person name="Dai P."/>
            <person name="Han X."/>
            <person name="Huang E."/>
            <person name="Gao Y."/>
            <person name="Liu J."/>
            <person name="Shao H."/>
            <person name="Ye R."/>
            <person name="Li L."/>
            <person name="Wei W."/>
            <person name="Wang X."/>
            <person name="Wang C."/>
            <person name="Huo Q."/>
            <person name="Li W."/>
            <person name="Guo W."/>
            <person name="Chen H."/>
            <person name="Chen S."/>
            <person name="Zhou L."/>
            <person name="Zhou L."/>
            <person name="Ni X."/>
            <person name="Tian J."/>
            <person name="Zhou Y."/>
            <person name="Sheng Y."/>
            <person name="Liu T."/>
            <person name="Pan Y."/>
            <person name="Xia L."/>
            <person name="Li J."/>
            <person name="Zhao F."/>
            <person name="Cao W."/>
        </authorList>
    </citation>
    <scope>NUCLEOTIDE SEQUENCE</scope>
    <source>
        <strain evidence="2">Rmic-2018</strain>
        <tissue evidence="2">Larvae</tissue>
    </source>
</reference>
<comment type="caution">
    <text evidence="2">The sequence shown here is derived from an EMBL/GenBank/DDBJ whole genome shotgun (WGS) entry which is preliminary data.</text>
</comment>
<feature type="region of interest" description="Disordered" evidence="1">
    <location>
        <begin position="81"/>
        <end position="148"/>
    </location>
</feature>
<sequence length="190" mass="21239">MGQPSQAGFPAQKTARTNAPFKGRRKGYTETAQGPHSDKSTWIGALYGSDRGLPEQLCRRKFFAAGPPQIEHYNIVHATRTSGGQAERDHPIENQRMDSPLHCVRGRPRRPAARHRSQTTTRNHSGRPDDKPTNTATRGEDRESQDAGLFEVSNNNFYGGRHSPPALTQRCSLHFCVTSGRRQQPVEPWT</sequence>
<dbReference type="Proteomes" id="UP000821866">
    <property type="component" value="Chromosome 2"/>
</dbReference>
<feature type="compositionally biased region" description="Basic residues" evidence="1">
    <location>
        <begin position="104"/>
        <end position="117"/>
    </location>
</feature>
<dbReference type="EMBL" id="JABSTU010000004">
    <property type="protein sequence ID" value="KAH8033314.1"/>
    <property type="molecule type" value="Genomic_DNA"/>
</dbReference>
<keyword evidence="3" id="KW-1185">Reference proteome</keyword>
<accession>A0A9J6EG94</accession>
<evidence type="ECO:0000313" key="3">
    <source>
        <dbReference type="Proteomes" id="UP000821866"/>
    </source>
</evidence>
<proteinExistence type="predicted"/>
<reference evidence="2" key="1">
    <citation type="journal article" date="2020" name="Cell">
        <title>Large-Scale Comparative Analyses of Tick Genomes Elucidate Their Genetic Diversity and Vector Capacities.</title>
        <authorList>
            <consortium name="Tick Genome and Microbiome Consortium (TIGMIC)"/>
            <person name="Jia N."/>
            <person name="Wang J."/>
            <person name="Shi W."/>
            <person name="Du L."/>
            <person name="Sun Y."/>
            <person name="Zhan W."/>
            <person name="Jiang J.F."/>
            <person name="Wang Q."/>
            <person name="Zhang B."/>
            <person name="Ji P."/>
            <person name="Bell-Sakyi L."/>
            <person name="Cui X.M."/>
            <person name="Yuan T.T."/>
            <person name="Jiang B.G."/>
            <person name="Yang W.F."/>
            <person name="Lam T.T."/>
            <person name="Chang Q.C."/>
            <person name="Ding S.J."/>
            <person name="Wang X.J."/>
            <person name="Zhu J.G."/>
            <person name="Ruan X.D."/>
            <person name="Zhao L."/>
            <person name="Wei J.T."/>
            <person name="Ye R.Z."/>
            <person name="Que T.C."/>
            <person name="Du C.H."/>
            <person name="Zhou Y.H."/>
            <person name="Cheng J.X."/>
            <person name="Dai P.F."/>
            <person name="Guo W.B."/>
            <person name="Han X.H."/>
            <person name="Huang E.J."/>
            <person name="Li L.F."/>
            <person name="Wei W."/>
            <person name="Gao Y.C."/>
            <person name="Liu J.Z."/>
            <person name="Shao H.Z."/>
            <person name="Wang X."/>
            <person name="Wang C.C."/>
            <person name="Yang T.C."/>
            <person name="Huo Q.B."/>
            <person name="Li W."/>
            <person name="Chen H.Y."/>
            <person name="Chen S.E."/>
            <person name="Zhou L.G."/>
            <person name="Ni X.B."/>
            <person name="Tian J.H."/>
            <person name="Sheng Y."/>
            <person name="Liu T."/>
            <person name="Pan Y.S."/>
            <person name="Xia L.Y."/>
            <person name="Li J."/>
            <person name="Zhao F."/>
            <person name="Cao W.C."/>
        </authorList>
    </citation>
    <scope>NUCLEOTIDE SEQUENCE</scope>
    <source>
        <strain evidence="2">Rmic-2018</strain>
    </source>
</reference>
<gene>
    <name evidence="2" type="ORF">HPB51_009513</name>
</gene>
<protein>
    <submittedName>
        <fullName evidence="2">Uncharacterized protein</fullName>
    </submittedName>
</protein>
<feature type="compositionally biased region" description="Basic and acidic residues" evidence="1">
    <location>
        <begin position="86"/>
        <end position="96"/>
    </location>
</feature>
<organism evidence="2 3">
    <name type="scientific">Rhipicephalus microplus</name>
    <name type="common">Cattle tick</name>
    <name type="synonym">Boophilus microplus</name>
    <dbReference type="NCBI Taxonomy" id="6941"/>
    <lineage>
        <taxon>Eukaryota</taxon>
        <taxon>Metazoa</taxon>
        <taxon>Ecdysozoa</taxon>
        <taxon>Arthropoda</taxon>
        <taxon>Chelicerata</taxon>
        <taxon>Arachnida</taxon>
        <taxon>Acari</taxon>
        <taxon>Parasitiformes</taxon>
        <taxon>Ixodida</taxon>
        <taxon>Ixodoidea</taxon>
        <taxon>Ixodidae</taxon>
        <taxon>Rhipicephalinae</taxon>
        <taxon>Rhipicephalus</taxon>
        <taxon>Boophilus</taxon>
    </lineage>
</organism>
<name>A0A9J6EG94_RHIMP</name>
<feature type="compositionally biased region" description="Basic and acidic residues" evidence="1">
    <location>
        <begin position="126"/>
        <end position="145"/>
    </location>
</feature>
<evidence type="ECO:0000256" key="1">
    <source>
        <dbReference type="SAM" id="MobiDB-lite"/>
    </source>
</evidence>